<dbReference type="InterPro" id="IPR011014">
    <property type="entry name" value="MscS_channel_TM-2"/>
</dbReference>
<feature type="transmembrane region" description="Helical" evidence="8">
    <location>
        <begin position="60"/>
        <end position="80"/>
    </location>
</feature>
<evidence type="ECO:0000313" key="12">
    <source>
        <dbReference type="Proteomes" id="UP000753961"/>
    </source>
</evidence>
<keyword evidence="5 8" id="KW-1133">Transmembrane helix</keyword>
<dbReference type="InterPro" id="IPR023408">
    <property type="entry name" value="MscS_beta-dom_sf"/>
</dbReference>
<evidence type="ECO:0000256" key="1">
    <source>
        <dbReference type="ARBA" id="ARBA00004651"/>
    </source>
</evidence>
<dbReference type="InterPro" id="IPR052702">
    <property type="entry name" value="MscS-like_channel"/>
</dbReference>
<evidence type="ECO:0000259" key="10">
    <source>
        <dbReference type="Pfam" id="PF21082"/>
    </source>
</evidence>
<dbReference type="InterPro" id="IPR011066">
    <property type="entry name" value="MscS_channel_C_sf"/>
</dbReference>
<evidence type="ECO:0000256" key="3">
    <source>
        <dbReference type="ARBA" id="ARBA00022475"/>
    </source>
</evidence>
<dbReference type="Gene3D" id="3.30.70.100">
    <property type="match status" value="1"/>
</dbReference>
<evidence type="ECO:0000256" key="6">
    <source>
        <dbReference type="ARBA" id="ARBA00023136"/>
    </source>
</evidence>
<feature type="transmembrane region" description="Helical" evidence="8">
    <location>
        <begin position="272"/>
        <end position="288"/>
    </location>
</feature>
<dbReference type="Pfam" id="PF00924">
    <property type="entry name" value="MS_channel_2nd"/>
    <property type="match status" value="1"/>
</dbReference>
<organism evidence="11 12">
    <name type="scientific">Membranihabitans marinus</name>
    <dbReference type="NCBI Taxonomy" id="1227546"/>
    <lineage>
        <taxon>Bacteria</taxon>
        <taxon>Pseudomonadati</taxon>
        <taxon>Bacteroidota</taxon>
        <taxon>Saprospiria</taxon>
        <taxon>Saprospirales</taxon>
        <taxon>Saprospiraceae</taxon>
        <taxon>Membranihabitans</taxon>
    </lineage>
</organism>
<dbReference type="Gene3D" id="2.30.30.60">
    <property type="match status" value="1"/>
</dbReference>
<comment type="subcellular location">
    <subcellularLocation>
        <location evidence="1">Cell membrane</location>
        <topology evidence="1">Multi-pass membrane protein</topology>
    </subcellularLocation>
</comment>
<proteinExistence type="inferred from homology"/>
<keyword evidence="12" id="KW-1185">Reference proteome</keyword>
<dbReference type="Gene3D" id="1.10.287.1260">
    <property type="match status" value="1"/>
</dbReference>
<dbReference type="InterPro" id="IPR006685">
    <property type="entry name" value="MscS_channel_2nd"/>
</dbReference>
<keyword evidence="3" id="KW-1003">Cell membrane</keyword>
<feature type="transmembrane region" description="Helical" evidence="8">
    <location>
        <begin position="249"/>
        <end position="266"/>
    </location>
</feature>
<keyword evidence="4 8" id="KW-0812">Transmembrane</keyword>
<comment type="caution">
    <text evidence="11">The sequence shown here is derived from an EMBL/GenBank/DDBJ whole genome shotgun (WGS) entry which is preliminary data.</text>
</comment>
<dbReference type="SUPFAM" id="SSF50182">
    <property type="entry name" value="Sm-like ribonucleoproteins"/>
    <property type="match status" value="1"/>
</dbReference>
<dbReference type="GO" id="GO:0008381">
    <property type="term" value="F:mechanosensitive monoatomic ion channel activity"/>
    <property type="evidence" value="ECO:0007669"/>
    <property type="project" value="UniProtKB-ARBA"/>
</dbReference>
<evidence type="ECO:0000256" key="5">
    <source>
        <dbReference type="ARBA" id="ARBA00022989"/>
    </source>
</evidence>
<dbReference type="PANTHER" id="PTHR30347:SF1">
    <property type="entry name" value="MECHANOSENSITIVE CHANNEL MSCK"/>
    <property type="match status" value="1"/>
</dbReference>
<feature type="compositionally biased region" description="Basic and acidic residues" evidence="7">
    <location>
        <begin position="478"/>
        <end position="490"/>
    </location>
</feature>
<dbReference type="InterPro" id="IPR049278">
    <property type="entry name" value="MS_channel_C"/>
</dbReference>
<feature type="compositionally biased region" description="Acidic residues" evidence="7">
    <location>
        <begin position="491"/>
        <end position="508"/>
    </location>
</feature>
<feature type="transmembrane region" description="Helical" evidence="8">
    <location>
        <begin position="209"/>
        <end position="229"/>
    </location>
</feature>
<dbReference type="Pfam" id="PF21082">
    <property type="entry name" value="MS_channel_3rd"/>
    <property type="match status" value="1"/>
</dbReference>
<dbReference type="Proteomes" id="UP000753961">
    <property type="component" value="Unassembled WGS sequence"/>
</dbReference>
<accession>A0A953HKH6</accession>
<keyword evidence="6 8" id="KW-0472">Membrane</keyword>
<comment type="similarity">
    <text evidence="2">Belongs to the MscS (TC 1.A.23) family.</text>
</comment>
<feature type="transmembrane region" description="Helical" evidence="8">
    <location>
        <begin position="114"/>
        <end position="135"/>
    </location>
</feature>
<dbReference type="PANTHER" id="PTHR30347">
    <property type="entry name" value="POTASSIUM CHANNEL RELATED"/>
    <property type="match status" value="1"/>
</dbReference>
<dbReference type="GO" id="GO:0005886">
    <property type="term" value="C:plasma membrane"/>
    <property type="evidence" value="ECO:0007669"/>
    <property type="project" value="UniProtKB-SubCell"/>
</dbReference>
<feature type="domain" description="Mechanosensitive ion channel MscS" evidence="9">
    <location>
        <begin position="291"/>
        <end position="358"/>
    </location>
</feature>
<gene>
    <name evidence="11" type="ORF">KUV50_01135</name>
</gene>
<evidence type="ECO:0000256" key="4">
    <source>
        <dbReference type="ARBA" id="ARBA00022692"/>
    </source>
</evidence>
<dbReference type="SUPFAM" id="SSF82861">
    <property type="entry name" value="Mechanosensitive channel protein MscS (YggB), transmembrane region"/>
    <property type="match status" value="1"/>
</dbReference>
<evidence type="ECO:0000259" key="9">
    <source>
        <dbReference type="Pfam" id="PF00924"/>
    </source>
</evidence>
<evidence type="ECO:0000256" key="2">
    <source>
        <dbReference type="ARBA" id="ARBA00008017"/>
    </source>
</evidence>
<feature type="domain" description="Mechanosensitive ion channel MscS C-terminal" evidence="10">
    <location>
        <begin position="367"/>
        <end position="447"/>
    </location>
</feature>
<evidence type="ECO:0000256" key="7">
    <source>
        <dbReference type="SAM" id="MobiDB-lite"/>
    </source>
</evidence>
<feature type="transmembrane region" description="Helical" evidence="8">
    <location>
        <begin position="20"/>
        <end position="40"/>
    </location>
</feature>
<dbReference type="RefSeq" id="WP_222578240.1">
    <property type="nucleotide sequence ID" value="NZ_JAHVHU010000002.1"/>
</dbReference>
<sequence>MINKLFDIEIHITEAYAIPVARMVLAILVAILLYFMYRFVRRTGAKLLRVDKGDMYEKKLGIILKYFWIFSSLFIIVYGLELHEFSILSWAVTEFDLTWDITKEGFRVFKVGSIILGLIIIQMARLLDLLLTRLLENNIKARKKNRIGGRRQITEEEVKRKTNLTIQYTVYGVAIMLLLNIFNLDTTIIPDSGTEDKPGFSLNLSDLVQIMVIILLARLVISVLINIFLRGVYRNKAVDPGRQYSFNQLLSYFIYIVAVLFAFRSLGYNMTIIFGGFAALLVGIGIGLQQTFNDFFSGIILLFERSVEVGNILEVEDEEYGEVEKIGLRTSILRDRDNIMKIIPNSVIVNGTITNLSHMDNKSRFHIELGVAYDTDLKLLEKLMFEVVSQHEDVLPYPQPQVLFNSISASTFNIRLYFWTTRIMSIRSMKSEIRWELINLCRINDIEVAYEQFDIRFRNKIMADTNDQKGIQITPISPDRDFSHLKQETEDKNEEENEDEKENDDQRV</sequence>
<dbReference type="InterPro" id="IPR010920">
    <property type="entry name" value="LSM_dom_sf"/>
</dbReference>
<evidence type="ECO:0000313" key="11">
    <source>
        <dbReference type="EMBL" id="MBY5956719.1"/>
    </source>
</evidence>
<reference evidence="11" key="1">
    <citation type="submission" date="2021-06" db="EMBL/GenBank/DDBJ databases">
        <title>44 bacteria genomes isolated from Dapeng, Shenzhen.</title>
        <authorList>
            <person name="Zheng W."/>
            <person name="Yu S."/>
            <person name="Huang Y."/>
        </authorList>
    </citation>
    <scope>NUCLEOTIDE SEQUENCE</scope>
    <source>
        <strain evidence="11">DP5N28-2</strain>
    </source>
</reference>
<dbReference type="SUPFAM" id="SSF82689">
    <property type="entry name" value="Mechanosensitive channel protein MscS (YggB), C-terminal domain"/>
    <property type="match status" value="1"/>
</dbReference>
<name>A0A953HKH6_9BACT</name>
<feature type="region of interest" description="Disordered" evidence="7">
    <location>
        <begin position="469"/>
        <end position="508"/>
    </location>
</feature>
<dbReference type="AlphaFoldDB" id="A0A953HKH6"/>
<evidence type="ECO:0000256" key="8">
    <source>
        <dbReference type="SAM" id="Phobius"/>
    </source>
</evidence>
<feature type="transmembrane region" description="Helical" evidence="8">
    <location>
        <begin position="168"/>
        <end position="189"/>
    </location>
</feature>
<protein>
    <submittedName>
        <fullName evidence="11">Mechanosensitive ion channel</fullName>
    </submittedName>
</protein>
<dbReference type="EMBL" id="JAHVHU010000002">
    <property type="protein sequence ID" value="MBY5956719.1"/>
    <property type="molecule type" value="Genomic_DNA"/>
</dbReference>